<dbReference type="InterPro" id="IPR046848">
    <property type="entry name" value="E_motif"/>
</dbReference>
<proteinExistence type="predicted"/>
<dbReference type="GO" id="GO:0004519">
    <property type="term" value="F:endonuclease activity"/>
    <property type="evidence" value="ECO:0007669"/>
    <property type="project" value="UniProtKB-KW"/>
</dbReference>
<protein>
    <submittedName>
        <fullName evidence="3">Structure-specific endonuclease subunit SLX1</fullName>
    </submittedName>
</protein>
<keyword evidence="4" id="KW-1185">Reference proteome</keyword>
<name>A0A4D6MEL1_VIGUN</name>
<dbReference type="PANTHER" id="PTHR47942">
    <property type="entry name" value="TETRATRICOPEPTIDE REPEAT (TPR)-LIKE SUPERFAMILY PROTEIN-RELATED"/>
    <property type="match status" value="1"/>
</dbReference>
<evidence type="ECO:0000256" key="1">
    <source>
        <dbReference type="ARBA" id="ARBA00022737"/>
    </source>
</evidence>
<dbReference type="Pfam" id="PF12854">
    <property type="entry name" value="PPR_1"/>
    <property type="match status" value="2"/>
</dbReference>
<dbReference type="GO" id="GO:0099402">
    <property type="term" value="P:plant organ development"/>
    <property type="evidence" value="ECO:0007669"/>
    <property type="project" value="UniProtKB-ARBA"/>
</dbReference>
<dbReference type="InterPro" id="IPR051222">
    <property type="entry name" value="PPR/CCM1_RNA-binding"/>
</dbReference>
<feature type="repeat" description="PPR" evidence="2">
    <location>
        <begin position="691"/>
        <end position="725"/>
    </location>
</feature>
<dbReference type="Pfam" id="PF13041">
    <property type="entry name" value="PPR_2"/>
    <property type="match status" value="3"/>
</dbReference>
<keyword evidence="3" id="KW-0255">Endonuclease</keyword>
<evidence type="ECO:0000256" key="2">
    <source>
        <dbReference type="PROSITE-ProRule" id="PRU00708"/>
    </source>
</evidence>
<feature type="repeat" description="PPR" evidence="2">
    <location>
        <begin position="135"/>
        <end position="169"/>
    </location>
</feature>
<feature type="repeat" description="PPR" evidence="2">
    <location>
        <begin position="538"/>
        <end position="571"/>
    </location>
</feature>
<feature type="repeat" description="PPR" evidence="2">
    <location>
        <begin position="500"/>
        <end position="537"/>
    </location>
</feature>
<feature type="repeat" description="PPR" evidence="2">
    <location>
        <begin position="607"/>
        <end position="641"/>
    </location>
</feature>
<dbReference type="Pfam" id="PF13812">
    <property type="entry name" value="PPR_3"/>
    <property type="match status" value="1"/>
</dbReference>
<dbReference type="FunFam" id="1.25.40.10:FF:000158">
    <property type="entry name" value="pentatricopeptide repeat-containing protein At2g33680"/>
    <property type="match status" value="1"/>
</dbReference>
<dbReference type="PROSITE" id="PS51375">
    <property type="entry name" value="PPR"/>
    <property type="match status" value="9"/>
</dbReference>
<evidence type="ECO:0000313" key="3">
    <source>
        <dbReference type="EMBL" id="QCD99879.1"/>
    </source>
</evidence>
<feature type="repeat" description="PPR" evidence="2">
    <location>
        <begin position="726"/>
        <end position="760"/>
    </location>
</feature>
<dbReference type="Gene3D" id="1.25.40.10">
    <property type="entry name" value="Tetratricopeptide repeat domain"/>
    <property type="match status" value="6"/>
</dbReference>
<feature type="repeat" description="PPR" evidence="2">
    <location>
        <begin position="572"/>
        <end position="606"/>
    </location>
</feature>
<gene>
    <name evidence="3" type="ORF">DEO72_LG7g1166</name>
</gene>
<keyword evidence="3" id="KW-0378">Hydrolase</keyword>
<feature type="repeat" description="PPR" evidence="2">
    <location>
        <begin position="430"/>
        <end position="464"/>
    </location>
</feature>
<dbReference type="InterPro" id="IPR011990">
    <property type="entry name" value="TPR-like_helical_dom_sf"/>
</dbReference>
<dbReference type="NCBIfam" id="TIGR00756">
    <property type="entry name" value="PPR"/>
    <property type="match status" value="10"/>
</dbReference>
<dbReference type="Proteomes" id="UP000501690">
    <property type="component" value="Linkage Group LG7"/>
</dbReference>
<sequence>MLGTYSSRIRYVLEHLCSMLELKQVQAIITKAGFQTHTPFIDRLALEHTSLLENLLSAMRSLSFPKGVKFTVLFSNWGLIKTPLFRTLCSTCTLNVDWSMLPNTCLMKSVTEAWYIRSSDIEGATMVFQVMPERDVVSWNSMIAAFVSVKDYAEALTLFSEMQNAESLKACEHKIEGYLGNALLNMYSKCGNLSSAWEVFRGMKIKTTSCWNAMIFGLAVHGYCEEALTLFSEMECGLDKARWYFDHMVKKHKIMPEIKHYGCMVDLFSRFGLLEETHQMITTSPFQNRAILWRTLLGACRTQGKMELAQVSFQQLAKLKSLTDGDYVLLSNIYAEAERWDEVERIRSEMTDLHVSKQVGHSQIDMTECLAFQSLSISTISELLSKQHWSELRPLFKTTKPAIFIDQLFNARVDSELVLRRSHDYGYKLSLNSCNSLLSGLVKENETGEMEYVYKEMIKRRVMPNLITFNIYINGLCKAGKLNKAEDVIEDIKAWGFSPNVVTYNTLIGGHSKKGSAGKMYRAEAILKEMLANKISPNERSFNSLIDGFCKDENLSAKKALEEMQRLGLKPNLVTYNSLINGLSKNGKLDEAIALWDKMDGIGLKPNIVTYNVLMNGLCKMKMTWEARKLFDDIAKQGKLEDASRLLNEMLEEGLNPNRTTYDIVRLEMLDKGFIPDIEGHLYNISRMFPNVSTYNTLIAGLCRNQNGRAAKDLLNEMLTYGPKADVITYNILIDGCCKDNESSEGEKLLGEMVNLGVKPNHKTYNTLMDGYCMERNVKAAVKVEH</sequence>
<dbReference type="PANTHER" id="PTHR47942:SF16">
    <property type="entry name" value="PENTATRICOPEPTIDE REPEAT DOMAIN CONTAINING PROTEIN-RELATED"/>
    <property type="match status" value="1"/>
</dbReference>
<keyword evidence="1" id="KW-0677">Repeat</keyword>
<dbReference type="Pfam" id="PF20431">
    <property type="entry name" value="E_motif"/>
    <property type="match status" value="1"/>
</dbReference>
<reference evidence="3 4" key="1">
    <citation type="submission" date="2019-04" db="EMBL/GenBank/DDBJ databases">
        <title>An improved genome assembly and genetic linkage map for asparagus bean, Vigna unguiculata ssp. sesquipedialis.</title>
        <authorList>
            <person name="Xia Q."/>
            <person name="Zhang R."/>
            <person name="Dong Y."/>
        </authorList>
    </citation>
    <scope>NUCLEOTIDE SEQUENCE [LARGE SCALE GENOMIC DNA]</scope>
    <source>
        <tissue evidence="3">Leaf</tissue>
    </source>
</reference>
<feature type="repeat" description="PPR" evidence="2">
    <location>
        <begin position="465"/>
        <end position="499"/>
    </location>
</feature>
<organism evidence="3 4">
    <name type="scientific">Vigna unguiculata</name>
    <name type="common">Cowpea</name>
    <dbReference type="NCBI Taxonomy" id="3917"/>
    <lineage>
        <taxon>Eukaryota</taxon>
        <taxon>Viridiplantae</taxon>
        <taxon>Streptophyta</taxon>
        <taxon>Embryophyta</taxon>
        <taxon>Tracheophyta</taxon>
        <taxon>Spermatophyta</taxon>
        <taxon>Magnoliopsida</taxon>
        <taxon>eudicotyledons</taxon>
        <taxon>Gunneridae</taxon>
        <taxon>Pentapetalae</taxon>
        <taxon>rosids</taxon>
        <taxon>fabids</taxon>
        <taxon>Fabales</taxon>
        <taxon>Fabaceae</taxon>
        <taxon>Papilionoideae</taxon>
        <taxon>50 kb inversion clade</taxon>
        <taxon>NPAAA clade</taxon>
        <taxon>indigoferoid/millettioid clade</taxon>
        <taxon>Phaseoleae</taxon>
        <taxon>Vigna</taxon>
    </lineage>
</organism>
<evidence type="ECO:0000313" key="4">
    <source>
        <dbReference type="Proteomes" id="UP000501690"/>
    </source>
</evidence>
<keyword evidence="3" id="KW-0540">Nuclease</keyword>
<dbReference type="AlphaFoldDB" id="A0A4D6MEL1"/>
<dbReference type="EMBL" id="CP039351">
    <property type="protein sequence ID" value="QCD99879.1"/>
    <property type="molecule type" value="Genomic_DNA"/>
</dbReference>
<dbReference type="InterPro" id="IPR002885">
    <property type="entry name" value="PPR_rpt"/>
</dbReference>
<dbReference type="Pfam" id="PF01535">
    <property type="entry name" value="PPR"/>
    <property type="match status" value="4"/>
</dbReference>
<accession>A0A4D6MEL1</accession>